<gene>
    <name evidence="1" type="ORF">MRB53_009581</name>
</gene>
<keyword evidence="2" id="KW-1185">Reference proteome</keyword>
<accession>A0ACC2LPF6</accession>
<organism evidence="1 2">
    <name type="scientific">Persea americana</name>
    <name type="common">Avocado</name>
    <dbReference type="NCBI Taxonomy" id="3435"/>
    <lineage>
        <taxon>Eukaryota</taxon>
        <taxon>Viridiplantae</taxon>
        <taxon>Streptophyta</taxon>
        <taxon>Embryophyta</taxon>
        <taxon>Tracheophyta</taxon>
        <taxon>Spermatophyta</taxon>
        <taxon>Magnoliopsida</taxon>
        <taxon>Magnoliidae</taxon>
        <taxon>Laurales</taxon>
        <taxon>Lauraceae</taxon>
        <taxon>Persea</taxon>
    </lineage>
</organism>
<proteinExistence type="predicted"/>
<dbReference type="EMBL" id="CM056811">
    <property type="protein sequence ID" value="KAJ8635314.1"/>
    <property type="molecule type" value="Genomic_DNA"/>
</dbReference>
<evidence type="ECO:0000313" key="1">
    <source>
        <dbReference type="EMBL" id="KAJ8635314.1"/>
    </source>
</evidence>
<reference evidence="1 2" key="1">
    <citation type="journal article" date="2022" name="Hortic Res">
        <title>A haplotype resolved chromosomal level avocado genome allows analysis of novel avocado genes.</title>
        <authorList>
            <person name="Nath O."/>
            <person name="Fletcher S.J."/>
            <person name="Hayward A."/>
            <person name="Shaw L.M."/>
            <person name="Masouleh A.K."/>
            <person name="Furtado A."/>
            <person name="Henry R.J."/>
            <person name="Mitter N."/>
        </authorList>
    </citation>
    <scope>NUCLEOTIDE SEQUENCE [LARGE SCALE GENOMIC DNA]</scope>
    <source>
        <strain evidence="2">cv. Hass</strain>
    </source>
</reference>
<protein>
    <submittedName>
        <fullName evidence="1">Uncharacterized protein</fullName>
    </submittedName>
</protein>
<name>A0ACC2LPF6_PERAE</name>
<comment type="caution">
    <text evidence="1">The sequence shown here is derived from an EMBL/GenBank/DDBJ whole genome shotgun (WGS) entry which is preliminary data.</text>
</comment>
<sequence>MLVRTLSSRRETTLENQQPVAKKIGCMSGIFHLLHNHHPLLHRKRLTSSSGQKDKTVISPIKPNKPPESNSTTDPPEKRPSAPDLRRLSCDVPRSPTIPAEIRRSKSVNSQENFRRTPALVARLMGLEEIPPHSPPESSTEKRRKLLLGALQKCDDDLKALKKIIDAVQVAEDRRRFEKVRKESLKQFVLGSRYKGRTGSKDLDGGDSTMEEKRCSDVTAEQEQPSPVSVLDEISSPSERSSCNSSDKGGYRLKDDISGSFFHRITVESLPKFTLRKGDEPIEHFSSPKSIKQWPRSRCSKAMVETVNEVWKDGIWEERGELGRMGVVLEGDIFGELVEEIGTKANFHMAVIDGDQLNIKRWIVFYPIYINSKKTIAEGRRINVSKACENPTCVEIGDCCKHLKLPCAIEIDKAYPRDFMQRGRVRVLLKKEDGTLYNPAISSRKQLMLQIAELVPRHPGRTKKQETAAATSNTGPSKPSGKGGKKKK</sequence>
<evidence type="ECO:0000313" key="2">
    <source>
        <dbReference type="Proteomes" id="UP001234297"/>
    </source>
</evidence>
<dbReference type="Proteomes" id="UP001234297">
    <property type="component" value="Chromosome 3"/>
</dbReference>